<keyword evidence="4" id="KW-1185">Reference proteome</keyword>
<dbReference type="Gene3D" id="3.90.550.10">
    <property type="entry name" value="Spore Coat Polysaccharide Biosynthesis Protein SpsA, Chain A"/>
    <property type="match status" value="1"/>
</dbReference>
<comment type="similarity">
    <text evidence="1">Belongs to the glycosyltransferase 2 family.</text>
</comment>
<dbReference type="EMBL" id="JBEGIE010000055">
    <property type="protein sequence ID" value="MEV4913524.1"/>
    <property type="molecule type" value="Genomic_DNA"/>
</dbReference>
<name>A0ABV3IGX8_9BACI</name>
<reference evidence="3 4" key="1">
    <citation type="journal article" date="2023" name="Proc. Natl. Acad. Sci. U.S.A.">
        <title>Bacterial tolerance to host-exuded specialized metabolites structures the maize root microbiome.</title>
        <authorList>
            <person name="Thoenen L."/>
            <person name="Giroud C."/>
            <person name="Kreuzer M."/>
            <person name="Waelchli J."/>
            <person name="Gfeller V."/>
            <person name="Deslandes-Herold G."/>
            <person name="Mateo P."/>
            <person name="Robert C.A.M."/>
            <person name="Ahrens C.H."/>
            <person name="Rubio-Somoza I."/>
            <person name="Bruggmann R."/>
            <person name="Erb M."/>
            <person name="Schlaeppi K."/>
        </authorList>
    </citation>
    <scope>NUCLEOTIDE SEQUENCE [LARGE SCALE GENOMIC DNA]</scope>
    <source>
        <strain evidence="3 4">LBA1-1-1.1</strain>
    </source>
</reference>
<evidence type="ECO:0000256" key="1">
    <source>
        <dbReference type="ARBA" id="ARBA00006739"/>
    </source>
</evidence>
<evidence type="ECO:0000313" key="3">
    <source>
        <dbReference type="EMBL" id="MEV4913524.1"/>
    </source>
</evidence>
<dbReference type="InterPro" id="IPR029044">
    <property type="entry name" value="Nucleotide-diphossugar_trans"/>
</dbReference>
<evidence type="ECO:0000259" key="2">
    <source>
        <dbReference type="Pfam" id="PF00535"/>
    </source>
</evidence>
<sequence>MILSIVVPIYNVEKYLEECIVSLLQQNIENIEILLIDDGSTDGSKGIMEKYSKLDKRITCIYKENEGLGPTRNLGTQKAQGQYIMYLDSDDYVQPNSLENLIEEMKKSNQNIIIFNGEGFYDESYKICKKKYFNVNSSVNKYTGSLKKYCLLDLQPACLKVQSKSFLEDNNIYFSNENIYGEDVSFWLTCIGKTDSIKYLNLNIYRRRYREGSIMTNPGRNARDRLVTYKDLLYVSDDKVVLNFIRNYLFKWWGRGIKNKQYLDELEIIVQEEAFKKFMYHEGTLYHKIKFHIWKTKSRVLIDLFTYINIGLRRSILFFL</sequence>
<feature type="domain" description="Glycosyltransferase 2-like" evidence="2">
    <location>
        <begin position="4"/>
        <end position="167"/>
    </location>
</feature>
<comment type="caution">
    <text evidence="3">The sequence shown here is derived from an EMBL/GenBank/DDBJ whole genome shotgun (WGS) entry which is preliminary data.</text>
</comment>
<dbReference type="SUPFAM" id="SSF53448">
    <property type="entry name" value="Nucleotide-diphospho-sugar transferases"/>
    <property type="match status" value="1"/>
</dbReference>
<dbReference type="Pfam" id="PF00535">
    <property type="entry name" value="Glycos_transf_2"/>
    <property type="match status" value="1"/>
</dbReference>
<dbReference type="PANTHER" id="PTHR22916">
    <property type="entry name" value="GLYCOSYLTRANSFERASE"/>
    <property type="match status" value="1"/>
</dbReference>
<dbReference type="PANTHER" id="PTHR22916:SF3">
    <property type="entry name" value="UDP-GLCNAC:BETAGAL BETA-1,3-N-ACETYLGLUCOSAMINYLTRANSFERASE-LIKE PROTEIN 1"/>
    <property type="match status" value="1"/>
</dbReference>
<dbReference type="Proteomes" id="UP001552502">
    <property type="component" value="Unassembled WGS sequence"/>
</dbReference>
<evidence type="ECO:0000313" key="4">
    <source>
        <dbReference type="Proteomes" id="UP001552502"/>
    </source>
</evidence>
<protein>
    <submittedName>
        <fullName evidence="3">Glycosyltransferase family 2 protein</fullName>
    </submittedName>
</protein>
<accession>A0ABV3IGX8</accession>
<organism evidence="3 4">
    <name type="scientific">Bacillus proteolyticus</name>
    <dbReference type="NCBI Taxonomy" id="2026192"/>
    <lineage>
        <taxon>Bacteria</taxon>
        <taxon>Bacillati</taxon>
        <taxon>Bacillota</taxon>
        <taxon>Bacilli</taxon>
        <taxon>Bacillales</taxon>
        <taxon>Bacillaceae</taxon>
        <taxon>Bacillus</taxon>
        <taxon>Bacillus cereus group</taxon>
    </lineage>
</organism>
<proteinExistence type="inferred from homology"/>
<gene>
    <name evidence="3" type="ORF">MRBLBA1_004436</name>
</gene>
<dbReference type="InterPro" id="IPR001173">
    <property type="entry name" value="Glyco_trans_2-like"/>
</dbReference>
<dbReference type="CDD" id="cd00761">
    <property type="entry name" value="Glyco_tranf_GTA_type"/>
    <property type="match status" value="1"/>
</dbReference>